<reference evidence="1" key="1">
    <citation type="submission" date="2023-06" db="EMBL/GenBank/DDBJ databases">
        <authorList>
            <consortium name="Lawrence Berkeley National Laboratory"/>
            <person name="Ahrendt S."/>
            <person name="Sahu N."/>
            <person name="Indic B."/>
            <person name="Wong-Bajracharya J."/>
            <person name="Merenyi Z."/>
            <person name="Ke H.-M."/>
            <person name="Monk M."/>
            <person name="Kocsube S."/>
            <person name="Drula E."/>
            <person name="Lipzen A."/>
            <person name="Balint B."/>
            <person name="Henrissat B."/>
            <person name="Andreopoulos B."/>
            <person name="Martin F.M."/>
            <person name="Harder C.B."/>
            <person name="Rigling D."/>
            <person name="Ford K.L."/>
            <person name="Foster G.D."/>
            <person name="Pangilinan J."/>
            <person name="Papanicolaou A."/>
            <person name="Barry K."/>
            <person name="LaButti K."/>
            <person name="Viragh M."/>
            <person name="Koriabine M."/>
            <person name="Yan M."/>
            <person name="Riley R."/>
            <person name="Champramary S."/>
            <person name="Plett K.L."/>
            <person name="Tsai I.J."/>
            <person name="Slot J."/>
            <person name="Sipos G."/>
            <person name="Plett J."/>
            <person name="Nagy L.G."/>
            <person name="Grigoriev I.V."/>
        </authorList>
    </citation>
    <scope>NUCLEOTIDE SEQUENCE</scope>
    <source>
        <strain evidence="1">CCBAS 213</strain>
    </source>
</reference>
<dbReference type="Proteomes" id="UP001175211">
    <property type="component" value="Unassembled WGS sequence"/>
</dbReference>
<proteinExistence type="predicted"/>
<dbReference type="AlphaFoldDB" id="A0AA39JSC9"/>
<keyword evidence="2" id="KW-1185">Reference proteome</keyword>
<gene>
    <name evidence="1" type="ORF">EV420DRAFT_1713121</name>
</gene>
<accession>A0AA39JSC9</accession>
<dbReference type="RefSeq" id="XP_060326338.1">
    <property type="nucleotide sequence ID" value="XM_060479658.1"/>
</dbReference>
<evidence type="ECO:0000313" key="1">
    <source>
        <dbReference type="EMBL" id="KAK0447923.1"/>
    </source>
</evidence>
<protein>
    <submittedName>
        <fullName evidence="1">Uncharacterized protein</fullName>
    </submittedName>
</protein>
<organism evidence="1 2">
    <name type="scientific">Armillaria tabescens</name>
    <name type="common">Ringless honey mushroom</name>
    <name type="synonym">Agaricus tabescens</name>
    <dbReference type="NCBI Taxonomy" id="1929756"/>
    <lineage>
        <taxon>Eukaryota</taxon>
        <taxon>Fungi</taxon>
        <taxon>Dikarya</taxon>
        <taxon>Basidiomycota</taxon>
        <taxon>Agaricomycotina</taxon>
        <taxon>Agaricomycetes</taxon>
        <taxon>Agaricomycetidae</taxon>
        <taxon>Agaricales</taxon>
        <taxon>Marasmiineae</taxon>
        <taxon>Physalacriaceae</taxon>
        <taxon>Desarmillaria</taxon>
    </lineage>
</organism>
<name>A0AA39JSC9_ARMTA</name>
<sequence length="849" mass="96740">MDSLTTIQDDCGHLHVCLHSDTLPPIPGTTLPFQNPADVWPDEPEIYIRRSWASNGMPYQGFLPTCPSDIYKCNLFRCLNFTPLSLPIFSPCPGLWALHQTLAEDWKNLEGLLECLRKILEGRIVRQRSVDHHSFPLPWQYGYRHAKSSKSAVILAAKHSRDAFLLMAAEISFLLALASVDVDGYKFDTWSALLAEEVGHRWVDLVRNSWLVEKDTGCWGGSESRRVGLFIDPRTCNFVQFVRAYVAFNVPVWFDWGPSTCIFSPEDPDLLRSFPIQLPPTRICPRVAAPLYSASTFDIITGKWRRRITGEVFKLEWNNHGDDVQLPWKTSIISSSEEESKNQVSSEPRAPETISDVCTCQRLGETWQEFFTRRELEAEQLIQCESARDMQKRKAREHDAQRKDCPTYGVNVFFWGAVDGKDYLVRQHIPLRNVPDIWEDYTPSQRRYSSLWKEWDLNHEFDGTILHVTECAQTDDREDVFGLTMDLEPACDDGLISTDGSGSSGNGILKNLQEWEEAYTQKYSFIVKQLESKRRKGPTLERVLRYRFGLTILPSSSPTSPLTLIEKKKEGLCQKWLGSCSAPPDNHKQFHAMDRDLICLTEGFEWVASIVTVGTNKVKRYSGQFPVHWWDLQPRSPHYLASFPSSLKVTPVQSQDQEFTGYQLEMISSSDKVPYILLVHRASDVLHCLRLSNILSLDNVVEELCSLGIAFTMALGTKSPTLSSNSSQQPLHNPEPILYRPIGFKTDLSDYSYYLWRRAALFAHPAILRAALMQGGIIWRIALDHIQDSNFVLSGPDNSVSQDGKSYELRDKRTGKVYSQIWAEKLRSDQLDVISGVLLATNLNRLRSS</sequence>
<dbReference type="EMBL" id="JAUEPS010000043">
    <property type="protein sequence ID" value="KAK0447923.1"/>
    <property type="molecule type" value="Genomic_DNA"/>
</dbReference>
<dbReference type="GeneID" id="85363206"/>
<evidence type="ECO:0000313" key="2">
    <source>
        <dbReference type="Proteomes" id="UP001175211"/>
    </source>
</evidence>
<comment type="caution">
    <text evidence="1">The sequence shown here is derived from an EMBL/GenBank/DDBJ whole genome shotgun (WGS) entry which is preliminary data.</text>
</comment>